<proteinExistence type="predicted"/>
<gene>
    <name evidence="1" type="ORF">D0Y65_036460</name>
</gene>
<protein>
    <submittedName>
        <fullName evidence="1">Uncharacterized protein</fullName>
    </submittedName>
</protein>
<dbReference type="PANTHER" id="PTHR32278">
    <property type="entry name" value="F-BOX DOMAIN-CONTAINING PROTEIN"/>
    <property type="match status" value="1"/>
</dbReference>
<dbReference type="EMBL" id="QZWG01000013">
    <property type="protein sequence ID" value="RZB72128.1"/>
    <property type="molecule type" value="Genomic_DNA"/>
</dbReference>
<dbReference type="Proteomes" id="UP000289340">
    <property type="component" value="Chromosome 13"/>
</dbReference>
<accession>A0A445HEM9</accession>
<keyword evidence="2" id="KW-1185">Reference proteome</keyword>
<sequence>MCVAVASGWLTAWWRVWCGVEVVLGGCGGGIGWMQGVVVMEFLPSDLSSNSMKALFFTLSDRPTIVDQATKSFELDKKTAKKCYMFSARDLSIECKSGNWTRTSARMQESRFKKVAWLPSESFFSIGRMINTGIQLFLCSS</sequence>
<dbReference type="PANTHER" id="PTHR32278:SF143">
    <property type="entry name" value="F-BOX PROTEIN PP2-B1"/>
    <property type="match status" value="1"/>
</dbReference>
<dbReference type="AlphaFoldDB" id="A0A445HEM9"/>
<reference evidence="1 2" key="1">
    <citation type="submission" date="2018-09" db="EMBL/GenBank/DDBJ databases">
        <title>A high-quality reference genome of wild soybean provides a powerful tool to mine soybean genomes.</title>
        <authorList>
            <person name="Xie M."/>
            <person name="Chung C.Y.L."/>
            <person name="Li M.-W."/>
            <person name="Wong F.-L."/>
            <person name="Chan T.-F."/>
            <person name="Lam H.-M."/>
        </authorList>
    </citation>
    <scope>NUCLEOTIDE SEQUENCE [LARGE SCALE GENOMIC DNA]</scope>
    <source>
        <strain evidence="2">cv. W05</strain>
        <tissue evidence="1">Hypocotyl of etiolated seedlings</tissue>
    </source>
</reference>
<evidence type="ECO:0000313" key="2">
    <source>
        <dbReference type="Proteomes" id="UP000289340"/>
    </source>
</evidence>
<name>A0A445HEM9_GLYSO</name>
<organism evidence="1 2">
    <name type="scientific">Glycine soja</name>
    <name type="common">Wild soybean</name>
    <dbReference type="NCBI Taxonomy" id="3848"/>
    <lineage>
        <taxon>Eukaryota</taxon>
        <taxon>Viridiplantae</taxon>
        <taxon>Streptophyta</taxon>
        <taxon>Embryophyta</taxon>
        <taxon>Tracheophyta</taxon>
        <taxon>Spermatophyta</taxon>
        <taxon>Magnoliopsida</taxon>
        <taxon>eudicotyledons</taxon>
        <taxon>Gunneridae</taxon>
        <taxon>Pentapetalae</taxon>
        <taxon>rosids</taxon>
        <taxon>fabids</taxon>
        <taxon>Fabales</taxon>
        <taxon>Fabaceae</taxon>
        <taxon>Papilionoideae</taxon>
        <taxon>50 kb inversion clade</taxon>
        <taxon>NPAAA clade</taxon>
        <taxon>indigoferoid/millettioid clade</taxon>
        <taxon>Phaseoleae</taxon>
        <taxon>Glycine</taxon>
        <taxon>Glycine subgen. Soja</taxon>
    </lineage>
</organism>
<comment type="caution">
    <text evidence="1">The sequence shown here is derived from an EMBL/GenBank/DDBJ whole genome shotgun (WGS) entry which is preliminary data.</text>
</comment>
<evidence type="ECO:0000313" key="1">
    <source>
        <dbReference type="EMBL" id="RZB72128.1"/>
    </source>
</evidence>